<evidence type="ECO:0000313" key="5">
    <source>
        <dbReference type="EMBL" id="KAL3276302.1"/>
    </source>
</evidence>
<dbReference type="InterPro" id="IPR004273">
    <property type="entry name" value="Dynein_heavy_D6_P-loop"/>
</dbReference>
<evidence type="ECO:0000313" key="6">
    <source>
        <dbReference type="Proteomes" id="UP001516400"/>
    </source>
</evidence>
<dbReference type="Pfam" id="PF18199">
    <property type="entry name" value="Dynein_C"/>
    <property type="match status" value="1"/>
</dbReference>
<dbReference type="InterPro" id="IPR035706">
    <property type="entry name" value="AAA_9"/>
</dbReference>
<dbReference type="Gene3D" id="1.10.8.720">
    <property type="entry name" value="Region D6 of dynein motor"/>
    <property type="match status" value="1"/>
</dbReference>
<protein>
    <submittedName>
        <fullName evidence="5">Uncharacterized protein</fullName>
    </submittedName>
</protein>
<gene>
    <name evidence="5" type="ORF">HHI36_024200</name>
</gene>
<feature type="domain" description="Dynein heavy chain ATP-binding dynein motor region" evidence="2">
    <location>
        <begin position="2"/>
        <end position="173"/>
    </location>
</feature>
<feature type="domain" description="Dynein heavy chain C-terminal" evidence="4">
    <location>
        <begin position="748"/>
        <end position="980"/>
    </location>
</feature>
<dbReference type="Pfam" id="PF03028">
    <property type="entry name" value="Dynein_heavy"/>
    <property type="match status" value="1"/>
</dbReference>
<feature type="domain" description="Dynein heavy chain AAA lid" evidence="3">
    <location>
        <begin position="547"/>
        <end position="683"/>
    </location>
</feature>
<accession>A0ABD2NCF0</accession>
<keyword evidence="6" id="KW-1185">Reference proteome</keyword>
<sequence length="982" mass="113799">MKHKQIEFITQDTPNFNNTLELSVRFGKVLIVEEVNNVSPLLLCVSRKNFIQQGERRLISMNGKSVDYHNDFRLILSSRNEQLKIPADCAAFISPMNFSITHAGFTEQLISATIRHENPQLEERKKELVRKTEELQVKQFHLQEQLLEDMANSTGDILQNAKLIESLNETKASFVAVSKSIIEQAEIERKLEDEYDVYRHLSAFGSGLFFAANEFSKYNVLYTISASSYTRLFLKSVESFQTMSDNTDLQKNHVIDTVYSFLARGIFKEDRMKFGLHLMQRMFPDKIPPNEWKVFLQYDISESKLDPQSIPEWIPKNLVFGVQNLQFGMPELFTNLRLSEQSLWKNFMLSDDGEMHIPNHCKLTDFQKVLLTQALRPDRVYATISHCTNHLTDPSVMDLSQIFKESLCSEPILLITTSGNDPAIEIRELATILEIHDYSEIAMGEGQEDKAITAFQKASKKGHWLVLKNLHLVTSWLAILCQSLQTEHHENFRLWLITEPNDNFNCVLAQNSLKVVYQVPKGLKYNIMRTYNTWGEKYVERLPSNSSKIFFSIACLHAILQERRTYIPQGWSKWYEFADIDFSTCVRLLEDTWQSNSARVQWKLIRGLCSSAVYGGRIENIDDLEILESYLRQYCNDEVLSHRWKPFNTGSSLPNSSSFQDYMRFITDLPSKESPAFYGLPENIDRAWKTQKSLEIIKDSKNLHLSKSISSKFDLDSWCKGLNPFLVLWKKLNQGRDFVKIPPVEVKYSGSPISVFFEEEYQSAIYLIQKIHRCFTVLNRICKKIVTPEDRDLALGNYLLNYKTPVTWMDIWEGPAEPTKYLRSVFTKTIKISEWRNQNLNELVQKPMSLSTLFHPEAFLASHKLEYSSLHNVPLDQLAMETEWKPVQSDNLIFSDLFIECAVFNGNTLKMCTPGGDNVTNVPFCYVGWKNKKNIFEKNNMIQVPLFYTSSRSKKLTMLQVPCDHKEKDRWVQSGIAFFLEV</sequence>
<dbReference type="InterPro" id="IPR042219">
    <property type="entry name" value="AAA_lid_11_sf"/>
</dbReference>
<dbReference type="Pfam" id="PF12781">
    <property type="entry name" value="AAA_9"/>
    <property type="match status" value="1"/>
</dbReference>
<dbReference type="PANTHER" id="PTHR45703">
    <property type="entry name" value="DYNEIN HEAVY CHAIN"/>
    <property type="match status" value="1"/>
</dbReference>
<dbReference type="Proteomes" id="UP001516400">
    <property type="component" value="Unassembled WGS sequence"/>
</dbReference>
<comment type="caution">
    <text evidence="5">The sequence shown here is derived from an EMBL/GenBank/DDBJ whole genome shotgun (WGS) entry which is preliminary data.</text>
</comment>
<dbReference type="Gene3D" id="1.10.8.1220">
    <property type="match status" value="1"/>
</dbReference>
<dbReference type="InterPro" id="IPR043160">
    <property type="entry name" value="Dynein_C_barrel"/>
</dbReference>
<evidence type="ECO:0000259" key="3">
    <source>
        <dbReference type="Pfam" id="PF18198"/>
    </source>
</evidence>
<evidence type="ECO:0000259" key="2">
    <source>
        <dbReference type="Pfam" id="PF12781"/>
    </source>
</evidence>
<evidence type="ECO:0000259" key="4">
    <source>
        <dbReference type="Pfam" id="PF18199"/>
    </source>
</evidence>
<dbReference type="AlphaFoldDB" id="A0ABD2NCF0"/>
<dbReference type="InterPro" id="IPR041228">
    <property type="entry name" value="Dynein_C"/>
</dbReference>
<dbReference type="EMBL" id="JABFTP020000091">
    <property type="protein sequence ID" value="KAL3276302.1"/>
    <property type="molecule type" value="Genomic_DNA"/>
</dbReference>
<evidence type="ECO:0000259" key="1">
    <source>
        <dbReference type="Pfam" id="PF03028"/>
    </source>
</evidence>
<dbReference type="InterPro" id="IPR041658">
    <property type="entry name" value="AAA_lid_11"/>
</dbReference>
<organism evidence="5 6">
    <name type="scientific">Cryptolaemus montrouzieri</name>
    <dbReference type="NCBI Taxonomy" id="559131"/>
    <lineage>
        <taxon>Eukaryota</taxon>
        <taxon>Metazoa</taxon>
        <taxon>Ecdysozoa</taxon>
        <taxon>Arthropoda</taxon>
        <taxon>Hexapoda</taxon>
        <taxon>Insecta</taxon>
        <taxon>Pterygota</taxon>
        <taxon>Neoptera</taxon>
        <taxon>Endopterygota</taxon>
        <taxon>Coleoptera</taxon>
        <taxon>Polyphaga</taxon>
        <taxon>Cucujiformia</taxon>
        <taxon>Coccinelloidea</taxon>
        <taxon>Coccinellidae</taxon>
        <taxon>Scymninae</taxon>
        <taxon>Scymnini</taxon>
        <taxon>Cryptolaemus</taxon>
    </lineage>
</organism>
<dbReference type="InterPro" id="IPR026983">
    <property type="entry name" value="DHC"/>
</dbReference>
<proteinExistence type="predicted"/>
<dbReference type="PANTHER" id="PTHR45703:SF22">
    <property type="entry name" value="DYNEIN CYTOPLASMIC 2 HEAVY CHAIN 1"/>
    <property type="match status" value="1"/>
</dbReference>
<dbReference type="Gene3D" id="3.10.490.20">
    <property type="match status" value="1"/>
</dbReference>
<dbReference type="Pfam" id="PF18198">
    <property type="entry name" value="AAA_lid_11"/>
    <property type="match status" value="1"/>
</dbReference>
<dbReference type="Gene3D" id="3.40.50.300">
    <property type="entry name" value="P-loop containing nucleotide triphosphate hydrolases"/>
    <property type="match status" value="2"/>
</dbReference>
<name>A0ABD2NCF0_9CUCU</name>
<dbReference type="InterPro" id="IPR027417">
    <property type="entry name" value="P-loop_NTPase"/>
</dbReference>
<feature type="domain" description="Dynein heavy chain region D6 P-loop" evidence="1">
    <location>
        <begin position="408"/>
        <end position="516"/>
    </location>
</feature>
<reference evidence="5 6" key="1">
    <citation type="journal article" date="2021" name="BMC Biol.">
        <title>Horizontally acquired antibacterial genes associated with adaptive radiation of ladybird beetles.</title>
        <authorList>
            <person name="Li H.S."/>
            <person name="Tang X.F."/>
            <person name="Huang Y.H."/>
            <person name="Xu Z.Y."/>
            <person name="Chen M.L."/>
            <person name="Du X.Y."/>
            <person name="Qiu B.Y."/>
            <person name="Chen P.T."/>
            <person name="Zhang W."/>
            <person name="Slipinski A."/>
            <person name="Escalona H.E."/>
            <person name="Waterhouse R.M."/>
            <person name="Zwick A."/>
            <person name="Pang H."/>
        </authorList>
    </citation>
    <scope>NUCLEOTIDE SEQUENCE [LARGE SCALE GENOMIC DNA]</scope>
    <source>
        <strain evidence="5">SYSU2018</strain>
    </source>
</reference>
<dbReference type="Gene3D" id="6.10.140.1060">
    <property type="match status" value="1"/>
</dbReference>